<accession>A0A2A5JWE4</accession>
<dbReference type="GO" id="GO:0110051">
    <property type="term" value="P:metabolite repair"/>
    <property type="evidence" value="ECO:0007669"/>
    <property type="project" value="TreeGrafter"/>
</dbReference>
<comment type="similarity">
    <text evidence="3 19">In the N-terminal section; belongs to the NnrE/AIBP family.</text>
</comment>
<evidence type="ECO:0000256" key="16">
    <source>
        <dbReference type="ARBA" id="ARBA00049209"/>
    </source>
</evidence>
<keyword evidence="7 17" id="KW-0067">ATP-binding</keyword>
<dbReference type="NCBIfam" id="TIGR00197">
    <property type="entry name" value="yjeF_nterm"/>
    <property type="match status" value="1"/>
</dbReference>
<evidence type="ECO:0000256" key="4">
    <source>
        <dbReference type="ARBA" id="ARBA00009524"/>
    </source>
</evidence>
<dbReference type="Proteomes" id="UP000228621">
    <property type="component" value="Unassembled WGS sequence"/>
</dbReference>
<evidence type="ECO:0000256" key="19">
    <source>
        <dbReference type="PIRNR" id="PIRNR017184"/>
    </source>
</evidence>
<dbReference type="PROSITE" id="PS51385">
    <property type="entry name" value="YJEF_N"/>
    <property type="match status" value="1"/>
</dbReference>
<gene>
    <name evidence="17" type="primary">nnrD</name>
    <name evidence="18" type="synonym">nnrE</name>
    <name evidence="22" type="ORF">CEX98_00465</name>
</gene>
<comment type="similarity">
    <text evidence="17">Belongs to the NnrD/CARKD family.</text>
</comment>
<organism evidence="22 23">
    <name type="scientific">Pseudoalteromonas piscicida</name>
    <dbReference type="NCBI Taxonomy" id="43662"/>
    <lineage>
        <taxon>Bacteria</taxon>
        <taxon>Pseudomonadati</taxon>
        <taxon>Pseudomonadota</taxon>
        <taxon>Gammaproteobacteria</taxon>
        <taxon>Alteromonadales</taxon>
        <taxon>Pseudoalteromonadaceae</taxon>
        <taxon>Pseudoalteromonas</taxon>
    </lineage>
</organism>
<comment type="caution">
    <text evidence="18">Lacks conserved residue(s) required for the propagation of feature annotation.</text>
</comment>
<dbReference type="GO" id="GO:0052856">
    <property type="term" value="F:NAD(P)HX epimerase activity"/>
    <property type="evidence" value="ECO:0007669"/>
    <property type="project" value="UniProtKB-UniRule"/>
</dbReference>
<comment type="subunit">
    <text evidence="17">Homotetramer.</text>
</comment>
<evidence type="ECO:0000256" key="18">
    <source>
        <dbReference type="HAMAP-Rule" id="MF_01966"/>
    </source>
</evidence>
<evidence type="ECO:0000313" key="23">
    <source>
        <dbReference type="Proteomes" id="UP000228621"/>
    </source>
</evidence>
<evidence type="ECO:0000256" key="5">
    <source>
        <dbReference type="ARBA" id="ARBA00022723"/>
    </source>
</evidence>
<feature type="binding site" evidence="18">
    <location>
        <begin position="133"/>
        <end position="139"/>
    </location>
    <ligand>
        <name>(6S)-NADPHX</name>
        <dbReference type="ChEBI" id="CHEBI:64076"/>
    </ligand>
</feature>
<keyword evidence="13" id="KW-0511">Multifunctional enzyme</keyword>
<feature type="binding site" evidence="18">
    <location>
        <position position="68"/>
    </location>
    <ligand>
        <name>K(+)</name>
        <dbReference type="ChEBI" id="CHEBI:29103"/>
    </ligand>
</feature>
<dbReference type="HAMAP" id="MF_01966">
    <property type="entry name" value="NADHX_epimerase"/>
    <property type="match status" value="1"/>
</dbReference>
<name>A0A2A5JWE4_PSEO7</name>
<comment type="cofactor">
    <cofactor evidence="17">
        <name>Mg(2+)</name>
        <dbReference type="ChEBI" id="CHEBI:18420"/>
    </cofactor>
</comment>
<keyword evidence="10 17" id="KW-0520">NAD</keyword>
<comment type="cofactor">
    <cofactor evidence="18 19">
        <name>K(+)</name>
        <dbReference type="ChEBI" id="CHEBI:29103"/>
    </cofactor>
    <text evidence="18 19">Binds 1 potassium ion per subunit.</text>
</comment>
<dbReference type="PANTHER" id="PTHR12592">
    <property type="entry name" value="ATP-DEPENDENT (S)-NAD(P)H-HYDRATE DEHYDRATASE FAMILY MEMBER"/>
    <property type="match status" value="1"/>
</dbReference>
<dbReference type="EC" id="5.1.99.6" evidence="19"/>
<dbReference type="GO" id="GO:0046872">
    <property type="term" value="F:metal ion binding"/>
    <property type="evidence" value="ECO:0007669"/>
    <property type="project" value="UniProtKB-UniRule"/>
</dbReference>
<evidence type="ECO:0000256" key="10">
    <source>
        <dbReference type="ARBA" id="ARBA00023027"/>
    </source>
</evidence>
<evidence type="ECO:0000256" key="3">
    <source>
        <dbReference type="ARBA" id="ARBA00006001"/>
    </source>
</evidence>
<evidence type="ECO:0000256" key="11">
    <source>
        <dbReference type="ARBA" id="ARBA00023235"/>
    </source>
</evidence>
<comment type="similarity">
    <text evidence="18">Belongs to the NnrE/AIBP family.</text>
</comment>
<dbReference type="PIRSF" id="PIRSF017184">
    <property type="entry name" value="Nnr"/>
    <property type="match status" value="1"/>
</dbReference>
<feature type="domain" description="YjeF N-terminal" evidence="21">
    <location>
        <begin position="19"/>
        <end position="219"/>
    </location>
</feature>
<feature type="binding site" evidence="18">
    <location>
        <position position="162"/>
    </location>
    <ligand>
        <name>(6S)-NADPHX</name>
        <dbReference type="ChEBI" id="CHEBI:64076"/>
    </ligand>
</feature>
<keyword evidence="12 17" id="KW-0456">Lyase</keyword>
<comment type="similarity">
    <text evidence="4 19">In the C-terminal section; belongs to the NnrD/CARKD family.</text>
</comment>
<dbReference type="HAMAP" id="MF_01965">
    <property type="entry name" value="NADHX_dehydratase"/>
    <property type="match status" value="1"/>
</dbReference>
<dbReference type="AlphaFoldDB" id="A0A2A5JWE4"/>
<keyword evidence="5 18" id="KW-0479">Metal-binding</keyword>
<evidence type="ECO:0000256" key="7">
    <source>
        <dbReference type="ARBA" id="ARBA00022840"/>
    </source>
</evidence>
<dbReference type="InterPro" id="IPR036652">
    <property type="entry name" value="YjeF_N_dom_sf"/>
</dbReference>
<dbReference type="InterPro" id="IPR017953">
    <property type="entry name" value="Carbohydrate_kinase_pred_CS"/>
</dbReference>
<feature type="binding site" evidence="17">
    <location>
        <position position="325"/>
    </location>
    <ligand>
        <name>(6S)-NADPHX</name>
        <dbReference type="ChEBI" id="CHEBI:64076"/>
    </ligand>
</feature>
<feature type="binding site" evidence="18">
    <location>
        <position position="129"/>
    </location>
    <ligand>
        <name>K(+)</name>
        <dbReference type="ChEBI" id="CHEBI:29103"/>
    </ligand>
</feature>
<dbReference type="Pfam" id="PF03853">
    <property type="entry name" value="YjeF_N"/>
    <property type="match status" value="1"/>
</dbReference>
<evidence type="ECO:0000256" key="6">
    <source>
        <dbReference type="ARBA" id="ARBA00022741"/>
    </source>
</evidence>
<feature type="binding site" evidence="17">
    <location>
        <begin position="409"/>
        <end position="413"/>
    </location>
    <ligand>
        <name>AMP</name>
        <dbReference type="ChEBI" id="CHEBI:456215"/>
    </ligand>
</feature>
<proteinExistence type="inferred from homology"/>
<evidence type="ECO:0000256" key="2">
    <source>
        <dbReference type="ARBA" id="ARBA00000909"/>
    </source>
</evidence>
<keyword evidence="11 18" id="KW-0413">Isomerase</keyword>
<evidence type="ECO:0000256" key="13">
    <source>
        <dbReference type="ARBA" id="ARBA00023268"/>
    </source>
</evidence>
<evidence type="ECO:0000259" key="20">
    <source>
        <dbReference type="PROSITE" id="PS51383"/>
    </source>
</evidence>
<comment type="catalytic activity">
    <reaction evidence="2 18 19">
        <text>(6R)-NADPHX = (6S)-NADPHX</text>
        <dbReference type="Rhea" id="RHEA:32227"/>
        <dbReference type="ChEBI" id="CHEBI:64076"/>
        <dbReference type="ChEBI" id="CHEBI:64077"/>
        <dbReference type="EC" id="5.1.99.6"/>
    </reaction>
</comment>
<dbReference type="PANTHER" id="PTHR12592:SF0">
    <property type="entry name" value="ATP-DEPENDENT (S)-NAD(P)H-HYDRATE DEHYDRATASE"/>
    <property type="match status" value="1"/>
</dbReference>
<evidence type="ECO:0000256" key="1">
    <source>
        <dbReference type="ARBA" id="ARBA00000013"/>
    </source>
</evidence>
<dbReference type="CDD" id="cd01171">
    <property type="entry name" value="YXKO-related"/>
    <property type="match status" value="1"/>
</dbReference>
<evidence type="ECO:0000313" key="22">
    <source>
        <dbReference type="EMBL" id="PCK33785.1"/>
    </source>
</evidence>
<evidence type="ECO:0000259" key="21">
    <source>
        <dbReference type="PROSITE" id="PS51385"/>
    </source>
</evidence>
<evidence type="ECO:0000256" key="8">
    <source>
        <dbReference type="ARBA" id="ARBA00022857"/>
    </source>
</evidence>
<sequence>MAIEYTDNLPQFAYSAQQVQQYEGKAAELSGTNLSALMQRAGSAAFQFIENNHPKSSHILVVTGKGNNAGDGFIVAERCRQAGFMVVVLVLFAPENLTGDAQQAFSQYQGKLVRCLDDIDTEQFSVVVDAVFGTGFRGVLPEHVSRCFDTLNGLPLVRIALDVPSGVNATTGEVAASTLIATTTVTFIALKQGLLTGSAKRMVGELLLADLGVSEAFKTLVTATSSFLNHQTLMAARPQRAADSYKNQHGHVLLIGGNRGMAGAIRLAAEAALRSGAGLVSVATHPDNTVCVLQGRYELMVHGVSDGEALLPLLKKATVVVLGPGLGQDDWGQALFQRVINTDIPLVVDADGLNWLSRNPVKHANWVLTPHLGEAKRLLQHSDAAFNESNRFAMATEISHQYSAVVVLKGPGSLITDGVRTNINRSGSAAMASAGMGDVLSGIIGSFIAQGMEAFAATNLAVYIHGLAAQRAAHDGEKGMLATDLFEHIRGIVG</sequence>
<feature type="binding site" evidence="17">
    <location>
        <position position="437"/>
    </location>
    <ligand>
        <name>AMP</name>
        <dbReference type="ChEBI" id="CHEBI:456215"/>
    </ligand>
</feature>
<evidence type="ECO:0000256" key="12">
    <source>
        <dbReference type="ARBA" id="ARBA00023239"/>
    </source>
</evidence>
<dbReference type="OrthoDB" id="9806925at2"/>
<keyword evidence="9 18" id="KW-0630">Potassium</keyword>
<dbReference type="InterPro" id="IPR029056">
    <property type="entry name" value="Ribokinase-like"/>
</dbReference>
<comment type="function">
    <text evidence="18">Catalyzes the epimerization of the S- and R-forms of NAD(P)HX, a damaged form of NAD(P)H that is a result of enzymatic or heat-dependent hydration. This is a prerequisite for the S-specific NAD(P)H-hydrate dehydratase to allow the repair of both epimers of NAD(P)HX.</text>
</comment>
<comment type="function">
    <text evidence="17">Catalyzes the dehydration of the S-form of NAD(P)HX at the expense of ADP, which is converted to AMP. Together with NAD(P)HX epimerase, which catalyzes the epimerization of the S- and R-forms, the enzyme allows the repair of both epimers of NAD(P)HX, a damaged form of NAD(P)H that is a result of enzymatic or heat-dependent hydration.</text>
</comment>
<comment type="catalytic activity">
    <reaction evidence="16 17 19">
        <text>(6S)-NADPHX + ADP = AMP + phosphate + NADPH + H(+)</text>
        <dbReference type="Rhea" id="RHEA:32235"/>
        <dbReference type="ChEBI" id="CHEBI:15378"/>
        <dbReference type="ChEBI" id="CHEBI:43474"/>
        <dbReference type="ChEBI" id="CHEBI:57783"/>
        <dbReference type="ChEBI" id="CHEBI:64076"/>
        <dbReference type="ChEBI" id="CHEBI:456215"/>
        <dbReference type="ChEBI" id="CHEBI:456216"/>
        <dbReference type="EC" id="4.2.1.136"/>
    </reaction>
</comment>
<evidence type="ECO:0000256" key="17">
    <source>
        <dbReference type="HAMAP-Rule" id="MF_01965"/>
    </source>
</evidence>
<dbReference type="Gene3D" id="3.40.1190.20">
    <property type="match status" value="1"/>
</dbReference>
<dbReference type="PROSITE" id="PS01050">
    <property type="entry name" value="YJEF_C_2"/>
    <property type="match status" value="1"/>
</dbReference>
<dbReference type="GO" id="GO:0046496">
    <property type="term" value="P:nicotinamide nucleotide metabolic process"/>
    <property type="evidence" value="ECO:0007669"/>
    <property type="project" value="UniProtKB-UniRule"/>
</dbReference>
<feature type="binding site" evidence="18">
    <location>
        <position position="165"/>
    </location>
    <ligand>
        <name>K(+)</name>
        <dbReference type="ChEBI" id="CHEBI:29103"/>
    </ligand>
</feature>
<comment type="catalytic activity">
    <reaction evidence="1 18 19">
        <text>(6R)-NADHX = (6S)-NADHX</text>
        <dbReference type="Rhea" id="RHEA:32215"/>
        <dbReference type="ChEBI" id="CHEBI:64074"/>
        <dbReference type="ChEBI" id="CHEBI:64075"/>
        <dbReference type="EC" id="5.1.99.6"/>
    </reaction>
</comment>
<dbReference type="GO" id="GO:0052855">
    <property type="term" value="F:ADP-dependent NAD(P)H-hydrate dehydratase activity"/>
    <property type="evidence" value="ECO:0007669"/>
    <property type="project" value="UniProtKB-UniRule"/>
</dbReference>
<feature type="binding site" evidence="17">
    <location>
        <position position="371"/>
    </location>
    <ligand>
        <name>(6S)-NADPHX</name>
        <dbReference type="ChEBI" id="CHEBI:64076"/>
    </ligand>
</feature>
<comment type="function">
    <text evidence="14 19">Bifunctional enzyme that catalyzes the epimerization of the S- and R-forms of NAD(P)HX and the dehydration of the S-form of NAD(P)HX at the expense of ADP, which is converted to AMP. This allows the repair of both epimers of NAD(P)HX, a damaged form of NAD(P)H that is a result of enzymatic or heat-dependent hydration.</text>
</comment>
<dbReference type="Pfam" id="PF01256">
    <property type="entry name" value="Carb_kinase"/>
    <property type="match status" value="1"/>
</dbReference>
<keyword evidence="6 17" id="KW-0547">Nucleotide-binding</keyword>
<feature type="binding site" evidence="17">
    <location>
        <position position="264"/>
    </location>
    <ligand>
        <name>(6S)-NADPHX</name>
        <dbReference type="ChEBI" id="CHEBI:64076"/>
    </ligand>
</feature>
<dbReference type="InterPro" id="IPR000631">
    <property type="entry name" value="CARKD"/>
</dbReference>
<dbReference type="PROSITE" id="PS51383">
    <property type="entry name" value="YJEF_C_3"/>
    <property type="match status" value="1"/>
</dbReference>
<dbReference type="EMBL" id="NKHF01000001">
    <property type="protein sequence ID" value="PCK33785.1"/>
    <property type="molecule type" value="Genomic_DNA"/>
</dbReference>
<keyword evidence="8 17" id="KW-0521">NADP</keyword>
<dbReference type="PROSITE" id="PS01049">
    <property type="entry name" value="YJEF_C_1"/>
    <property type="match status" value="1"/>
</dbReference>
<dbReference type="SUPFAM" id="SSF64153">
    <property type="entry name" value="YjeF N-terminal domain-like"/>
    <property type="match status" value="1"/>
</dbReference>
<comment type="caution">
    <text evidence="22">The sequence shown here is derived from an EMBL/GenBank/DDBJ whole genome shotgun (WGS) entry which is preliminary data.</text>
</comment>
<dbReference type="InterPro" id="IPR004443">
    <property type="entry name" value="YjeF_N_dom"/>
</dbReference>
<comment type="catalytic activity">
    <reaction evidence="15 17 19">
        <text>(6S)-NADHX + ADP = AMP + phosphate + NADH + H(+)</text>
        <dbReference type="Rhea" id="RHEA:32223"/>
        <dbReference type="ChEBI" id="CHEBI:15378"/>
        <dbReference type="ChEBI" id="CHEBI:43474"/>
        <dbReference type="ChEBI" id="CHEBI:57945"/>
        <dbReference type="ChEBI" id="CHEBI:64074"/>
        <dbReference type="ChEBI" id="CHEBI:456215"/>
        <dbReference type="ChEBI" id="CHEBI:456216"/>
        <dbReference type="EC" id="4.2.1.136"/>
    </reaction>
</comment>
<dbReference type="SUPFAM" id="SSF53613">
    <property type="entry name" value="Ribokinase-like"/>
    <property type="match status" value="1"/>
</dbReference>
<evidence type="ECO:0000256" key="9">
    <source>
        <dbReference type="ARBA" id="ARBA00022958"/>
    </source>
</evidence>
<dbReference type="RefSeq" id="WP_099640180.1">
    <property type="nucleotide sequence ID" value="NZ_NKHF01000001.1"/>
</dbReference>
<dbReference type="Gene3D" id="3.40.50.10260">
    <property type="entry name" value="YjeF N-terminal domain"/>
    <property type="match status" value="1"/>
</dbReference>
<dbReference type="EC" id="4.2.1.136" evidence="19"/>
<reference evidence="23" key="1">
    <citation type="journal article" date="2019" name="Genome Announc.">
        <title>Draft Genome Sequence of Pseudoalteromonas piscicida Strain 36Y ROTHPW, an Hypersaline Seawater Isolate from the South Coast of Sonora, Mexico.</title>
        <authorList>
            <person name="Sanchez-Diaz R."/>
            <person name="Molina-Garza Z.J."/>
            <person name="Cruz-Suarez L.E."/>
            <person name="Selvin J."/>
            <person name="Kiran G.S."/>
            <person name="Ibarra-Gamez J.C."/>
            <person name="Gomez-Gil B."/>
            <person name="Galaviz-Silva L."/>
        </authorList>
    </citation>
    <scope>NUCLEOTIDE SEQUENCE [LARGE SCALE GENOMIC DNA]</scope>
    <source>
        <strain evidence="23">36Y_RITHPW</strain>
    </source>
</reference>
<evidence type="ECO:0000256" key="14">
    <source>
        <dbReference type="ARBA" id="ARBA00025153"/>
    </source>
</evidence>
<dbReference type="InterPro" id="IPR030677">
    <property type="entry name" value="Nnr"/>
</dbReference>
<feature type="domain" description="YjeF C-terminal" evidence="20">
    <location>
        <begin position="229"/>
        <end position="494"/>
    </location>
</feature>
<evidence type="ECO:0000256" key="15">
    <source>
        <dbReference type="ARBA" id="ARBA00048238"/>
    </source>
</evidence>
<dbReference type="NCBIfam" id="TIGR00196">
    <property type="entry name" value="yjeF_cterm"/>
    <property type="match status" value="1"/>
</dbReference>
<protein>
    <recommendedName>
        <fullName evidence="19">Bifunctional NAD(P)H-hydrate repair enzyme</fullName>
    </recommendedName>
    <alternativeName>
        <fullName evidence="19">Nicotinamide nucleotide repair protein</fullName>
    </alternativeName>
    <domain>
        <recommendedName>
            <fullName evidence="19">ADP-dependent (S)-NAD(P)H-hydrate dehydratase</fullName>
            <ecNumber evidence="19">4.2.1.136</ecNumber>
        </recommendedName>
        <alternativeName>
            <fullName evidence="19">ADP-dependent NAD(P)HX dehydratase</fullName>
        </alternativeName>
    </domain>
    <domain>
        <recommendedName>
            <fullName evidence="19">NAD(P)H-hydrate epimerase</fullName>
            <ecNumber evidence="19">5.1.99.6</ecNumber>
        </recommendedName>
    </domain>
</protein>
<feature type="binding site" evidence="17">
    <location>
        <position position="438"/>
    </location>
    <ligand>
        <name>(6S)-NADPHX</name>
        <dbReference type="ChEBI" id="CHEBI:64076"/>
    </ligand>
</feature>
<dbReference type="GO" id="GO:0005524">
    <property type="term" value="F:ATP binding"/>
    <property type="evidence" value="ECO:0007669"/>
    <property type="project" value="UniProtKB-UniRule"/>
</dbReference>
<keyword evidence="23" id="KW-1185">Reference proteome</keyword>